<dbReference type="Gene3D" id="2.60.120.260">
    <property type="entry name" value="Galactose-binding domain-like"/>
    <property type="match status" value="1"/>
</dbReference>
<organism evidence="3 4">
    <name type="scientific">Zooshikella harenae</name>
    <dbReference type="NCBI Taxonomy" id="2827238"/>
    <lineage>
        <taxon>Bacteria</taxon>
        <taxon>Pseudomonadati</taxon>
        <taxon>Pseudomonadota</taxon>
        <taxon>Gammaproteobacteria</taxon>
        <taxon>Oceanospirillales</taxon>
        <taxon>Zooshikellaceae</taxon>
        <taxon>Zooshikella</taxon>
    </lineage>
</organism>
<keyword evidence="4" id="KW-1185">Reference proteome</keyword>
<evidence type="ECO:0000313" key="3">
    <source>
        <dbReference type="EMBL" id="MBU2710174.1"/>
    </source>
</evidence>
<sequence>MLNPSKEPKTTRVYRHQLLWGIISFICLIQQADANHLQPHTEKLHTTYNHTSSYPQNTLPSLHFNFEYGTQNWQGMFGAQVEQSYTQSEQGGVLHVFNRHKWFSAAKLPVNRLLLAGHQYQLSFEINIPNQRQYSDNVCVHLFIDSNEGLKIQDIFLGKVPTQQWWPVTGYITAPTQLNIKNLDIMIFGPHSEHFFIDNIRLSLQ</sequence>
<proteinExistence type="predicted"/>
<dbReference type="Pfam" id="PF02018">
    <property type="entry name" value="CBM_4_9"/>
    <property type="match status" value="1"/>
</dbReference>
<name>A0ABS5Z844_9GAMM</name>
<comment type="caution">
    <text evidence="3">The sequence shown here is derived from an EMBL/GenBank/DDBJ whole genome shotgun (WGS) entry which is preliminary data.</text>
</comment>
<dbReference type="SUPFAM" id="SSF49785">
    <property type="entry name" value="Galactose-binding domain-like"/>
    <property type="match status" value="1"/>
</dbReference>
<dbReference type="RefSeq" id="WP_215818337.1">
    <property type="nucleotide sequence ID" value="NZ_JAGSOY010000005.1"/>
</dbReference>
<dbReference type="Proteomes" id="UP000690515">
    <property type="component" value="Unassembled WGS sequence"/>
</dbReference>
<reference evidence="3 4" key="1">
    <citation type="submission" date="2021-04" db="EMBL/GenBank/DDBJ databases">
        <authorList>
            <person name="Pira H."/>
            <person name="Risdian C."/>
            <person name="Wink J."/>
        </authorList>
    </citation>
    <scope>NUCLEOTIDE SEQUENCE [LARGE SCALE GENOMIC DNA]</scope>
    <source>
        <strain evidence="3 4">WH53</strain>
    </source>
</reference>
<gene>
    <name evidence="3" type="ORF">KCG35_03790</name>
</gene>
<keyword evidence="1" id="KW-0378">Hydrolase</keyword>
<dbReference type="EMBL" id="JAGSOY010000005">
    <property type="protein sequence ID" value="MBU2710174.1"/>
    <property type="molecule type" value="Genomic_DNA"/>
</dbReference>
<dbReference type="InterPro" id="IPR003305">
    <property type="entry name" value="CenC_carb-bd"/>
</dbReference>
<protein>
    <submittedName>
        <fullName evidence="3">Carbohydrate binding domain-containing protein</fullName>
    </submittedName>
</protein>
<dbReference type="InterPro" id="IPR008979">
    <property type="entry name" value="Galactose-bd-like_sf"/>
</dbReference>
<accession>A0ABS5Z844</accession>
<evidence type="ECO:0000259" key="2">
    <source>
        <dbReference type="Pfam" id="PF02018"/>
    </source>
</evidence>
<evidence type="ECO:0000313" key="4">
    <source>
        <dbReference type="Proteomes" id="UP000690515"/>
    </source>
</evidence>
<feature type="domain" description="CBM-cenC" evidence="2">
    <location>
        <begin position="65"/>
        <end position="190"/>
    </location>
</feature>
<evidence type="ECO:0000256" key="1">
    <source>
        <dbReference type="ARBA" id="ARBA00022801"/>
    </source>
</evidence>